<dbReference type="InterPro" id="IPR017927">
    <property type="entry name" value="FAD-bd_FR_type"/>
</dbReference>
<feature type="transmembrane region" description="Helical" evidence="9">
    <location>
        <begin position="457"/>
        <end position="475"/>
    </location>
</feature>
<feature type="transmembrane region" description="Helical" evidence="9">
    <location>
        <begin position="829"/>
        <end position="850"/>
    </location>
</feature>
<dbReference type="Proteomes" id="UP000308768">
    <property type="component" value="Unassembled WGS sequence"/>
</dbReference>
<evidence type="ECO:0000259" key="11">
    <source>
        <dbReference type="PROSITE" id="PS51384"/>
    </source>
</evidence>
<dbReference type="PANTHER" id="PTHR42718">
    <property type="entry name" value="MAJOR FACILITATOR SUPERFAMILY MULTIDRUG TRANSPORTER MFSC"/>
    <property type="match status" value="1"/>
</dbReference>
<feature type="domain" description="FAD-binding FR-type" evidence="11">
    <location>
        <begin position="59"/>
        <end position="171"/>
    </location>
</feature>
<dbReference type="CDD" id="cd06183">
    <property type="entry name" value="cyt_b5_reduct_like"/>
    <property type="match status" value="1"/>
</dbReference>
<dbReference type="SUPFAM" id="SSF103473">
    <property type="entry name" value="MFS general substrate transporter"/>
    <property type="match status" value="1"/>
</dbReference>
<dbReference type="Gene3D" id="3.40.50.80">
    <property type="entry name" value="Nucleotide-binding domain of ferredoxin-NADP reductase (FNR) module"/>
    <property type="match status" value="1"/>
</dbReference>
<dbReference type="InterPro" id="IPR020846">
    <property type="entry name" value="MFS_dom"/>
</dbReference>
<evidence type="ECO:0000256" key="4">
    <source>
        <dbReference type="ARBA" id="ARBA00022692"/>
    </source>
</evidence>
<dbReference type="SUPFAM" id="SSF52343">
    <property type="entry name" value="Ferredoxin reductase-like, C-terminal NADP-linked domain"/>
    <property type="match status" value="1"/>
</dbReference>
<dbReference type="Gene3D" id="1.20.1250.20">
    <property type="entry name" value="MFS general substrate transporter like domains"/>
    <property type="match status" value="2"/>
</dbReference>
<keyword evidence="13" id="KW-1185">Reference proteome</keyword>
<dbReference type="InterPro" id="IPR008333">
    <property type="entry name" value="Cbr1-like_FAD-bd_dom"/>
</dbReference>
<dbReference type="PANTHER" id="PTHR42718:SF23">
    <property type="entry name" value="MAJOR FACILITATOR SUPERFAMILY (MFS) PROFILE DOMAIN-CONTAINING PROTEIN"/>
    <property type="match status" value="1"/>
</dbReference>
<dbReference type="InterPro" id="IPR039261">
    <property type="entry name" value="FNR_nucleotide-bd"/>
</dbReference>
<organism evidence="12 13">
    <name type="scientific">Cryomyces minteri</name>
    <dbReference type="NCBI Taxonomy" id="331657"/>
    <lineage>
        <taxon>Eukaryota</taxon>
        <taxon>Fungi</taxon>
        <taxon>Dikarya</taxon>
        <taxon>Ascomycota</taxon>
        <taxon>Pezizomycotina</taxon>
        <taxon>Dothideomycetes</taxon>
        <taxon>Dothideomycetes incertae sedis</taxon>
        <taxon>Cryomyces</taxon>
    </lineage>
</organism>
<feature type="transmembrane region" description="Helical" evidence="9">
    <location>
        <begin position="745"/>
        <end position="764"/>
    </location>
</feature>
<keyword evidence="4 9" id="KW-0812">Transmembrane</keyword>
<gene>
    <name evidence="12" type="ORF">B0A49_12316</name>
</gene>
<evidence type="ECO:0000256" key="7">
    <source>
        <dbReference type="ARBA" id="ARBA00023136"/>
    </source>
</evidence>
<feature type="domain" description="Major facilitator superfamily (MFS) profile" evidence="10">
    <location>
        <begin position="391"/>
        <end position="855"/>
    </location>
</feature>
<dbReference type="STRING" id="331657.A0A4U0VQS3"/>
<evidence type="ECO:0000256" key="3">
    <source>
        <dbReference type="ARBA" id="ARBA00022630"/>
    </source>
</evidence>
<feature type="transmembrane region" description="Helical" evidence="9">
    <location>
        <begin position="692"/>
        <end position="713"/>
    </location>
</feature>
<evidence type="ECO:0000256" key="8">
    <source>
        <dbReference type="SAM" id="MobiDB-lite"/>
    </source>
</evidence>
<evidence type="ECO:0000256" key="2">
    <source>
        <dbReference type="ARBA" id="ARBA00004141"/>
    </source>
</evidence>
<feature type="transmembrane region" description="Helical" evidence="9">
    <location>
        <begin position="487"/>
        <end position="507"/>
    </location>
</feature>
<accession>A0A4U0VQS3</accession>
<dbReference type="GO" id="GO:0016491">
    <property type="term" value="F:oxidoreductase activity"/>
    <property type="evidence" value="ECO:0007669"/>
    <property type="project" value="InterPro"/>
</dbReference>
<dbReference type="PRINTS" id="PR00406">
    <property type="entry name" value="CYTB5RDTASE"/>
</dbReference>
<feature type="transmembrane region" description="Helical" evidence="9">
    <location>
        <begin position="587"/>
        <end position="606"/>
    </location>
</feature>
<evidence type="ECO:0000259" key="10">
    <source>
        <dbReference type="PROSITE" id="PS50850"/>
    </source>
</evidence>
<keyword evidence="7 9" id="KW-0472">Membrane</keyword>
<comment type="subcellular location">
    <subcellularLocation>
        <location evidence="2">Membrane</location>
        <topology evidence="2">Multi-pass membrane protein</topology>
    </subcellularLocation>
</comment>
<dbReference type="EMBL" id="NAJN01002503">
    <property type="protein sequence ID" value="TKA51870.1"/>
    <property type="molecule type" value="Genomic_DNA"/>
</dbReference>
<protein>
    <recommendedName>
        <fullName evidence="14">Major facilitator superfamily (MFS) profile domain-containing protein</fullName>
    </recommendedName>
</protein>
<dbReference type="PROSITE" id="PS51384">
    <property type="entry name" value="FAD_FR"/>
    <property type="match status" value="1"/>
</dbReference>
<dbReference type="SUPFAM" id="SSF63380">
    <property type="entry name" value="Riboflavin synthase domain-like"/>
    <property type="match status" value="1"/>
</dbReference>
<dbReference type="Gene3D" id="2.40.30.10">
    <property type="entry name" value="Translation factors"/>
    <property type="match status" value="1"/>
</dbReference>
<feature type="region of interest" description="Disordered" evidence="8">
    <location>
        <begin position="334"/>
        <end position="361"/>
    </location>
</feature>
<feature type="transmembrane region" description="Helical" evidence="9">
    <location>
        <begin position="25"/>
        <end position="45"/>
    </location>
</feature>
<evidence type="ECO:0000313" key="12">
    <source>
        <dbReference type="EMBL" id="TKA51870.1"/>
    </source>
</evidence>
<name>A0A4U0VQS3_9PEZI</name>
<dbReference type="AlphaFoldDB" id="A0A4U0VQS3"/>
<sequence>LRYNTTASASSNQGLNASPPRRRGGAGVLIILLASAVVGAGIRAFTSDADSQSSSINPHNFTPFALVSREPVSSTSSIFTFAHRGNPDATGALRDAWKRGVWSIQIKQPQLQIARAYTPLPPLADPSDAELGAVRLLIRKENKGEVSGYLHRLPLEALVELRGPSLEYELPTDVKEILFLAGGTGIAPALQVTHALQDKARIHVMWATRRREDCRGGSSDTRRAPKVGMLAGLKGLFGQEQADLSNDQEENQDQNAIVRQLQSAKECSKRIPGCELSVDYFVDEESSLITPQSVLQHTQSSKLPDSSTTQGRKLILVSGPEGFVNYWAGPKRWEGGREAQGPTASSDLEAEGQGNGQVIDDKEPTVIRPIAKAHGGGRPACFNSPFTEVLFVLTATMAIAMSSFTAGSTTVITSFVGRDLGMSIAEITWISSSSALASGAFLLFFGRIADLFGRRSLFIGSLGLFSVFSLAAGFSKTPIALDVLNGVMGLMSASAVPPAVGMLGVIYEKPSKRKNAAFACFSAGNPLGFIFGTIFSGVATQLFNWRASFWLLAIIYLVFTILAFFTMPVDDTDKQRFDWEAVKRFDILGTVLTVAGTGMFSAALSIGDNAPHGWKTSYVLAMLIIGILMMIGFVFWEHFFKYPLMPLSIWKDRDFSLVLAVLLLGSMSFSSAAFWIALYFQNIWHLSALQVAVYLLPMAIMGIAVNIVAGLILHKVSNKLLMGIGACAYTLSFLLLALNKSNSPYWAFCFPALLLCVVGADLEFNVANMYVMSSMPRSQQSVAGGIFQTVAKLCVTLGFGISTAIFNAVAAKPPSTSGYHAADPATQPYASAFWFTVAASAASVCLVPWLRIGTQGCGNVGAERENVESAQPQSTQPPGAHPPSARPPTNEKDRGSGDASARQEV</sequence>
<dbReference type="GO" id="GO:0016020">
    <property type="term" value="C:membrane"/>
    <property type="evidence" value="ECO:0007669"/>
    <property type="project" value="UniProtKB-SubCell"/>
</dbReference>
<comment type="caution">
    <text evidence="12">The sequence shown here is derived from an EMBL/GenBank/DDBJ whole genome shotgun (WGS) entry which is preliminary data.</text>
</comment>
<dbReference type="InterPro" id="IPR011701">
    <property type="entry name" value="MFS"/>
</dbReference>
<evidence type="ECO:0000256" key="9">
    <source>
        <dbReference type="SAM" id="Phobius"/>
    </source>
</evidence>
<feature type="transmembrane region" description="Helical" evidence="9">
    <location>
        <begin position="785"/>
        <end position="809"/>
    </location>
</feature>
<feature type="transmembrane region" description="Helical" evidence="9">
    <location>
        <begin position="389"/>
        <end position="415"/>
    </location>
</feature>
<feature type="transmembrane region" description="Helical" evidence="9">
    <location>
        <begin position="547"/>
        <end position="566"/>
    </location>
</feature>
<dbReference type="Pfam" id="PF00970">
    <property type="entry name" value="FAD_binding_6"/>
    <property type="match status" value="1"/>
</dbReference>
<feature type="transmembrane region" description="Helical" evidence="9">
    <location>
        <begin position="427"/>
        <end position="445"/>
    </location>
</feature>
<evidence type="ECO:0008006" key="14">
    <source>
        <dbReference type="Google" id="ProtNLM"/>
    </source>
</evidence>
<feature type="compositionally biased region" description="Basic and acidic residues" evidence="8">
    <location>
        <begin position="889"/>
        <end position="905"/>
    </location>
</feature>
<keyword evidence="5" id="KW-0274">FAD</keyword>
<feature type="region of interest" description="Disordered" evidence="8">
    <location>
        <begin position="863"/>
        <end position="905"/>
    </location>
</feature>
<feature type="compositionally biased region" description="Polar residues" evidence="8">
    <location>
        <begin position="1"/>
        <end position="16"/>
    </location>
</feature>
<feature type="transmembrane region" description="Helical" evidence="9">
    <location>
        <begin position="618"/>
        <end position="636"/>
    </location>
</feature>
<dbReference type="GO" id="GO:0022857">
    <property type="term" value="F:transmembrane transporter activity"/>
    <property type="evidence" value="ECO:0007669"/>
    <property type="project" value="InterPro"/>
</dbReference>
<dbReference type="InterPro" id="IPR036259">
    <property type="entry name" value="MFS_trans_sf"/>
</dbReference>
<keyword evidence="3" id="KW-0285">Flavoprotein</keyword>
<comment type="cofactor">
    <cofactor evidence="1">
        <name>FAD</name>
        <dbReference type="ChEBI" id="CHEBI:57692"/>
    </cofactor>
</comment>
<evidence type="ECO:0000256" key="6">
    <source>
        <dbReference type="ARBA" id="ARBA00022989"/>
    </source>
</evidence>
<feature type="non-terminal residue" evidence="12">
    <location>
        <position position="1"/>
    </location>
</feature>
<dbReference type="InterPro" id="IPR017938">
    <property type="entry name" value="Riboflavin_synthase-like_b-brl"/>
</dbReference>
<evidence type="ECO:0000256" key="1">
    <source>
        <dbReference type="ARBA" id="ARBA00001974"/>
    </source>
</evidence>
<dbReference type="PROSITE" id="PS50850">
    <property type="entry name" value="MFS"/>
    <property type="match status" value="1"/>
</dbReference>
<feature type="transmembrane region" description="Helical" evidence="9">
    <location>
        <begin position="720"/>
        <end position="739"/>
    </location>
</feature>
<reference evidence="12 13" key="1">
    <citation type="submission" date="2017-03" db="EMBL/GenBank/DDBJ databases">
        <title>Genomes of endolithic fungi from Antarctica.</title>
        <authorList>
            <person name="Coleine C."/>
            <person name="Masonjones S."/>
            <person name="Stajich J.E."/>
        </authorList>
    </citation>
    <scope>NUCLEOTIDE SEQUENCE [LARGE SCALE GENOMIC DNA]</scope>
    <source>
        <strain evidence="12 13">CCFEE 5187</strain>
    </source>
</reference>
<evidence type="ECO:0000256" key="5">
    <source>
        <dbReference type="ARBA" id="ARBA00022827"/>
    </source>
</evidence>
<feature type="transmembrane region" description="Helical" evidence="9">
    <location>
        <begin position="516"/>
        <end position="535"/>
    </location>
</feature>
<feature type="region of interest" description="Disordered" evidence="8">
    <location>
        <begin position="1"/>
        <end position="21"/>
    </location>
</feature>
<evidence type="ECO:0000313" key="13">
    <source>
        <dbReference type="Proteomes" id="UP000308768"/>
    </source>
</evidence>
<keyword evidence="6 9" id="KW-1133">Transmembrane helix</keyword>
<dbReference type="OrthoDB" id="2985014at2759"/>
<proteinExistence type="predicted"/>
<dbReference type="Pfam" id="PF07690">
    <property type="entry name" value="MFS_1"/>
    <property type="match status" value="1"/>
</dbReference>
<feature type="transmembrane region" description="Helical" evidence="9">
    <location>
        <begin position="657"/>
        <end position="680"/>
    </location>
</feature>